<dbReference type="EMBL" id="NQVE01000050">
    <property type="protein sequence ID" value="RAL51439.1"/>
    <property type="molecule type" value="Genomic_DNA"/>
</dbReference>
<gene>
    <name evidence="1" type="ORF">DM860_010941</name>
</gene>
<protein>
    <recommendedName>
        <fullName evidence="3">RNase H type-1 domain-containing protein</fullName>
    </recommendedName>
</protein>
<organism evidence="1 2">
    <name type="scientific">Cuscuta australis</name>
    <dbReference type="NCBI Taxonomy" id="267555"/>
    <lineage>
        <taxon>Eukaryota</taxon>
        <taxon>Viridiplantae</taxon>
        <taxon>Streptophyta</taxon>
        <taxon>Embryophyta</taxon>
        <taxon>Tracheophyta</taxon>
        <taxon>Spermatophyta</taxon>
        <taxon>Magnoliopsida</taxon>
        <taxon>eudicotyledons</taxon>
        <taxon>Gunneridae</taxon>
        <taxon>Pentapetalae</taxon>
        <taxon>asterids</taxon>
        <taxon>lamiids</taxon>
        <taxon>Solanales</taxon>
        <taxon>Convolvulaceae</taxon>
        <taxon>Cuscuteae</taxon>
        <taxon>Cuscuta</taxon>
        <taxon>Cuscuta subgen. Grammica</taxon>
        <taxon>Cuscuta sect. Cleistogrammica</taxon>
    </lineage>
</organism>
<proteinExistence type="predicted"/>
<dbReference type="AlphaFoldDB" id="A0A328E4A7"/>
<evidence type="ECO:0000313" key="1">
    <source>
        <dbReference type="EMBL" id="RAL51439.1"/>
    </source>
</evidence>
<keyword evidence="2" id="KW-1185">Reference proteome</keyword>
<evidence type="ECO:0000313" key="2">
    <source>
        <dbReference type="Proteomes" id="UP000249390"/>
    </source>
</evidence>
<comment type="caution">
    <text evidence="1">The sequence shown here is derived from an EMBL/GenBank/DDBJ whole genome shotgun (WGS) entry which is preliminary data.</text>
</comment>
<reference evidence="1 2" key="1">
    <citation type="submission" date="2018-06" db="EMBL/GenBank/DDBJ databases">
        <title>The Genome of Cuscuta australis (Dodder) Provides Insight into the Evolution of Plant Parasitism.</title>
        <authorList>
            <person name="Liu H."/>
        </authorList>
    </citation>
    <scope>NUCLEOTIDE SEQUENCE [LARGE SCALE GENOMIC DNA]</scope>
    <source>
        <strain evidence="2">cv. Yunnan</strain>
        <tissue evidence="1">Vines</tissue>
    </source>
</reference>
<dbReference type="Proteomes" id="UP000249390">
    <property type="component" value="Unassembled WGS sequence"/>
</dbReference>
<accession>A0A328E4A7</accession>
<name>A0A328E4A7_9ASTE</name>
<sequence>MLAAAVISAISRRGHRLEKEEDGGKSWEVMKPLERWLEKGEENDEVESVRIIEVMAPLVSTVAGGSFIHFFEGLIGSRSMGELKVIAYAVWALWKTRDAAVWDGKVSLPAVTIRLIKSLVERWPDSRLGQQLTPPSCSILGQQSSEQVQHCFVDAALFPQVGEVGFGAVLLDPGGRFVKAFNGTIPCSQYPLLAEAIVVREALAWLKREGGE</sequence>
<evidence type="ECO:0008006" key="3">
    <source>
        <dbReference type="Google" id="ProtNLM"/>
    </source>
</evidence>